<dbReference type="Proteomes" id="UP000586454">
    <property type="component" value="Unassembled WGS sequence"/>
</dbReference>
<keyword evidence="2" id="KW-0479">Metal-binding</keyword>
<keyword evidence="5" id="KW-0408">Iron</keyword>
<evidence type="ECO:0000256" key="5">
    <source>
        <dbReference type="ARBA" id="ARBA00023004"/>
    </source>
</evidence>
<proteinExistence type="predicted"/>
<dbReference type="NCBIfam" id="TIGR00488">
    <property type="entry name" value="bis(5'-nucleosyl)-tetraphosphatase (symmetrical) YqeK"/>
    <property type="match status" value="1"/>
</dbReference>
<feature type="domain" description="HD" evidence="7">
    <location>
        <begin position="19"/>
        <end position="134"/>
    </location>
</feature>
<sequence>MKAKAIDWNEIAGRVGEKRYKHIWRVVDTARELAERHGVDIEKAETASMFHDICKYRDDELLWEEAKRLNIQNLERFKAFPQILHAYVAAESAKVDYGIDDEEILDAIRYHTTGIDSMSPVAEVVFLADYLEPMRNFEGVDDLRQAAEESLERGMRESIAQNIEYLVRSRKAICPDSIRCYNDYIGRK</sequence>
<accession>A0A6V6Y1I3</accession>
<keyword evidence="4 8" id="KW-0378">Hydrolase</keyword>
<dbReference type="SMART" id="SM00471">
    <property type="entry name" value="HDc"/>
    <property type="match status" value="1"/>
</dbReference>
<dbReference type="EMBL" id="CAIJCS010000014">
    <property type="protein sequence ID" value="CAC9925546.1"/>
    <property type="molecule type" value="Genomic_DNA"/>
</dbReference>
<dbReference type="Gene3D" id="1.10.3210.10">
    <property type="entry name" value="Hypothetical protein af1432"/>
    <property type="match status" value="1"/>
</dbReference>
<dbReference type="PANTHER" id="PTHR35795:SF1">
    <property type="entry name" value="BIS(5'-NUCLEOSYL)-TETRAPHOSPHATASE, SYMMETRICAL"/>
    <property type="match status" value="1"/>
</dbReference>
<dbReference type="EC" id="3.6.1.41" evidence="1"/>
<dbReference type="AlphaFoldDB" id="A0A6V6Y1I3"/>
<evidence type="ECO:0000256" key="3">
    <source>
        <dbReference type="ARBA" id="ARBA00022741"/>
    </source>
</evidence>
<dbReference type="GO" id="GO:0008803">
    <property type="term" value="F:bis(5'-nucleosyl)-tetraphosphatase (symmetrical) activity"/>
    <property type="evidence" value="ECO:0007669"/>
    <property type="project" value="UniProtKB-EC"/>
</dbReference>
<evidence type="ECO:0000256" key="2">
    <source>
        <dbReference type="ARBA" id="ARBA00022723"/>
    </source>
</evidence>
<name>A0A6V6Y1I3_9FIRM</name>
<dbReference type="GO" id="GO:0046872">
    <property type="term" value="F:metal ion binding"/>
    <property type="evidence" value="ECO:0007669"/>
    <property type="project" value="UniProtKB-KW"/>
</dbReference>
<evidence type="ECO:0000256" key="4">
    <source>
        <dbReference type="ARBA" id="ARBA00022801"/>
    </source>
</evidence>
<comment type="catalytic activity">
    <reaction evidence="6">
        <text>P(1),P(4)-bis(5'-adenosyl) tetraphosphate + H2O = 2 ADP + 2 H(+)</text>
        <dbReference type="Rhea" id="RHEA:24252"/>
        <dbReference type="ChEBI" id="CHEBI:15377"/>
        <dbReference type="ChEBI" id="CHEBI:15378"/>
        <dbReference type="ChEBI" id="CHEBI:58141"/>
        <dbReference type="ChEBI" id="CHEBI:456216"/>
        <dbReference type="EC" id="3.6.1.41"/>
    </reaction>
</comment>
<dbReference type="CDD" id="cd00077">
    <property type="entry name" value="HDc"/>
    <property type="match status" value="1"/>
</dbReference>
<evidence type="ECO:0000256" key="6">
    <source>
        <dbReference type="ARBA" id="ARBA00049417"/>
    </source>
</evidence>
<keyword evidence="9" id="KW-1185">Reference proteome</keyword>
<dbReference type="InterPro" id="IPR005249">
    <property type="entry name" value="YqeK"/>
</dbReference>
<dbReference type="InterPro" id="IPR051094">
    <property type="entry name" value="Diverse_Catalytic_Enzymes"/>
</dbReference>
<organism evidence="8 9">
    <name type="scientific">Aedoeadaptatus nemausensis</name>
    <dbReference type="NCBI Taxonomy" id="2582829"/>
    <lineage>
        <taxon>Bacteria</taxon>
        <taxon>Bacillati</taxon>
        <taxon>Bacillota</taxon>
        <taxon>Tissierellia</taxon>
        <taxon>Tissierellales</taxon>
        <taxon>Peptoniphilaceae</taxon>
        <taxon>Aedoeadaptatus</taxon>
    </lineage>
</organism>
<gene>
    <name evidence="8" type="ORF">PEPNEM18_00555</name>
</gene>
<dbReference type="InterPro" id="IPR003607">
    <property type="entry name" value="HD/PDEase_dom"/>
</dbReference>
<keyword evidence="3" id="KW-0547">Nucleotide-binding</keyword>
<dbReference type="PANTHER" id="PTHR35795">
    <property type="entry name" value="SLR1885 PROTEIN"/>
    <property type="match status" value="1"/>
</dbReference>
<protein>
    <recommendedName>
        <fullName evidence="1">bis(5'-nucleosyl)-tetraphosphatase (symmetrical)</fullName>
        <ecNumber evidence="1">3.6.1.41</ecNumber>
    </recommendedName>
</protein>
<dbReference type="PROSITE" id="PS51831">
    <property type="entry name" value="HD"/>
    <property type="match status" value="1"/>
</dbReference>
<dbReference type="SUPFAM" id="SSF109604">
    <property type="entry name" value="HD-domain/PDEase-like"/>
    <property type="match status" value="1"/>
</dbReference>
<evidence type="ECO:0000259" key="7">
    <source>
        <dbReference type="PROSITE" id="PS51831"/>
    </source>
</evidence>
<dbReference type="Pfam" id="PF01966">
    <property type="entry name" value="HD"/>
    <property type="match status" value="1"/>
</dbReference>
<evidence type="ECO:0000313" key="9">
    <source>
        <dbReference type="Proteomes" id="UP000586454"/>
    </source>
</evidence>
<reference evidence="8 9" key="1">
    <citation type="submission" date="2020-06" db="EMBL/GenBank/DDBJ databases">
        <authorList>
            <person name="Criscuolo A."/>
        </authorList>
    </citation>
    <scope>NUCLEOTIDE SEQUENCE [LARGE SCALE GENOMIC DNA]</scope>
    <source>
        <strain evidence="8">1804121828</strain>
    </source>
</reference>
<dbReference type="GO" id="GO:0000166">
    <property type="term" value="F:nucleotide binding"/>
    <property type="evidence" value="ECO:0007669"/>
    <property type="project" value="UniProtKB-KW"/>
</dbReference>
<comment type="caution">
    <text evidence="8">The sequence shown here is derived from an EMBL/GenBank/DDBJ whole genome shotgun (WGS) entry which is preliminary data.</text>
</comment>
<dbReference type="InterPro" id="IPR006674">
    <property type="entry name" value="HD_domain"/>
</dbReference>
<evidence type="ECO:0000313" key="8">
    <source>
        <dbReference type="EMBL" id="CAC9925546.1"/>
    </source>
</evidence>
<dbReference type="RefSeq" id="WP_180498992.1">
    <property type="nucleotide sequence ID" value="NZ_CAIJCS010000014.1"/>
</dbReference>
<evidence type="ECO:0000256" key="1">
    <source>
        <dbReference type="ARBA" id="ARBA00012506"/>
    </source>
</evidence>